<evidence type="ECO:0008006" key="4">
    <source>
        <dbReference type="Google" id="ProtNLM"/>
    </source>
</evidence>
<sequence length="130" mass="14923">MRKSEKQRGEREATGGTRRHGEKELHLLFVDFKQAYDSIDRDTIEPWNEQTGRMNKLGVAGNKIDKNGRNGLGQYIQWSSSRRSCFKQAYDFIDRATIGPWNEQTGRMNKLGIPRKKIGKNGSDDIGQHI</sequence>
<reference evidence="2 3" key="1">
    <citation type="journal article" date="2024" name="BMC Genomics">
        <title>De novo assembly and annotation of Popillia japonica's genome with initial clues to its potential as an invasive pest.</title>
        <authorList>
            <person name="Cucini C."/>
            <person name="Boschi S."/>
            <person name="Funari R."/>
            <person name="Cardaioli E."/>
            <person name="Iannotti N."/>
            <person name="Marturano G."/>
            <person name="Paoli F."/>
            <person name="Bruttini M."/>
            <person name="Carapelli A."/>
            <person name="Frati F."/>
            <person name="Nardi F."/>
        </authorList>
    </citation>
    <scope>NUCLEOTIDE SEQUENCE [LARGE SCALE GENOMIC DNA]</scope>
    <source>
        <strain evidence="2">DMR45628</strain>
    </source>
</reference>
<keyword evidence="3" id="KW-1185">Reference proteome</keyword>
<accession>A0AAW1MD86</accession>
<proteinExistence type="predicted"/>
<dbReference type="Proteomes" id="UP001458880">
    <property type="component" value="Unassembled WGS sequence"/>
</dbReference>
<evidence type="ECO:0000313" key="3">
    <source>
        <dbReference type="Proteomes" id="UP001458880"/>
    </source>
</evidence>
<organism evidence="2 3">
    <name type="scientific">Popillia japonica</name>
    <name type="common">Japanese beetle</name>
    <dbReference type="NCBI Taxonomy" id="7064"/>
    <lineage>
        <taxon>Eukaryota</taxon>
        <taxon>Metazoa</taxon>
        <taxon>Ecdysozoa</taxon>
        <taxon>Arthropoda</taxon>
        <taxon>Hexapoda</taxon>
        <taxon>Insecta</taxon>
        <taxon>Pterygota</taxon>
        <taxon>Neoptera</taxon>
        <taxon>Endopterygota</taxon>
        <taxon>Coleoptera</taxon>
        <taxon>Polyphaga</taxon>
        <taxon>Scarabaeiformia</taxon>
        <taxon>Scarabaeidae</taxon>
        <taxon>Rutelinae</taxon>
        <taxon>Popillia</taxon>
    </lineage>
</organism>
<gene>
    <name evidence="2" type="ORF">QE152_g7914</name>
</gene>
<evidence type="ECO:0000313" key="2">
    <source>
        <dbReference type="EMBL" id="KAK9744276.1"/>
    </source>
</evidence>
<protein>
    <recommendedName>
        <fullName evidence="4">Reverse transcriptase domain-containing protein</fullName>
    </recommendedName>
</protein>
<dbReference type="AlphaFoldDB" id="A0AAW1MD86"/>
<feature type="region of interest" description="Disordered" evidence="1">
    <location>
        <begin position="1"/>
        <end position="20"/>
    </location>
</feature>
<evidence type="ECO:0000256" key="1">
    <source>
        <dbReference type="SAM" id="MobiDB-lite"/>
    </source>
</evidence>
<name>A0AAW1MD86_POPJA</name>
<dbReference type="EMBL" id="JASPKY010000060">
    <property type="protein sequence ID" value="KAK9744276.1"/>
    <property type="molecule type" value="Genomic_DNA"/>
</dbReference>
<comment type="caution">
    <text evidence="2">The sequence shown here is derived from an EMBL/GenBank/DDBJ whole genome shotgun (WGS) entry which is preliminary data.</text>
</comment>